<evidence type="ECO:0000313" key="1">
    <source>
        <dbReference type="EMBL" id="OCT91958.1"/>
    </source>
</evidence>
<sequence length="72" mass="8463">MLMYGIYIDAPLQRQAKAPLCKNVFLKLNSFPSDNNIYQREKEYPTFTYILSIPYCLVLLFHTLEPTEILFA</sequence>
<accession>A0A974DH74</accession>
<proteinExistence type="predicted"/>
<dbReference type="Proteomes" id="UP000694892">
    <property type="component" value="Chromosome 2S"/>
</dbReference>
<protein>
    <submittedName>
        <fullName evidence="1">Uncharacterized protein</fullName>
    </submittedName>
</protein>
<reference evidence="2" key="1">
    <citation type="journal article" date="2016" name="Nature">
        <title>Genome evolution in the allotetraploid frog Xenopus laevis.</title>
        <authorList>
            <person name="Session A.M."/>
            <person name="Uno Y."/>
            <person name="Kwon T."/>
            <person name="Chapman J.A."/>
            <person name="Toyoda A."/>
            <person name="Takahashi S."/>
            <person name="Fukui A."/>
            <person name="Hikosaka A."/>
            <person name="Suzuki A."/>
            <person name="Kondo M."/>
            <person name="van Heeringen S.J."/>
            <person name="Quigley I."/>
            <person name="Heinz S."/>
            <person name="Ogino H."/>
            <person name="Ochi H."/>
            <person name="Hellsten U."/>
            <person name="Lyons J.B."/>
            <person name="Simakov O."/>
            <person name="Putnam N."/>
            <person name="Stites J."/>
            <person name="Kuroki Y."/>
            <person name="Tanaka T."/>
            <person name="Michiue T."/>
            <person name="Watanabe M."/>
            <person name="Bogdanovic O."/>
            <person name="Lister R."/>
            <person name="Georgiou G."/>
            <person name="Paranjpe S.S."/>
            <person name="van Kruijsbergen I."/>
            <person name="Shu S."/>
            <person name="Carlson J."/>
            <person name="Kinoshita T."/>
            <person name="Ohta Y."/>
            <person name="Mawaribuchi S."/>
            <person name="Jenkins J."/>
            <person name="Grimwood J."/>
            <person name="Schmutz J."/>
            <person name="Mitros T."/>
            <person name="Mozaffari S.V."/>
            <person name="Suzuki Y."/>
            <person name="Haramoto Y."/>
            <person name="Yamamoto T.S."/>
            <person name="Takagi C."/>
            <person name="Heald R."/>
            <person name="Miller K."/>
            <person name="Haudenschild C."/>
            <person name="Kitzman J."/>
            <person name="Nakayama T."/>
            <person name="Izutsu Y."/>
            <person name="Robert J."/>
            <person name="Fortriede J."/>
            <person name="Burns K."/>
            <person name="Lotay V."/>
            <person name="Karimi K."/>
            <person name="Yasuoka Y."/>
            <person name="Dichmann D.S."/>
            <person name="Flajnik M.F."/>
            <person name="Houston D.W."/>
            <person name="Shendure J."/>
            <person name="DuPasquier L."/>
            <person name="Vize P.D."/>
            <person name="Zorn A.M."/>
            <person name="Ito M."/>
            <person name="Marcotte E.M."/>
            <person name="Wallingford J.B."/>
            <person name="Ito Y."/>
            <person name="Asashima M."/>
            <person name="Ueno N."/>
            <person name="Matsuda Y."/>
            <person name="Veenstra G.J."/>
            <person name="Fujiyama A."/>
            <person name="Harland R.M."/>
            <person name="Taira M."/>
            <person name="Rokhsar D.S."/>
        </authorList>
    </citation>
    <scope>NUCLEOTIDE SEQUENCE [LARGE SCALE GENOMIC DNA]</scope>
    <source>
        <strain evidence="2">J</strain>
    </source>
</reference>
<organism evidence="1 2">
    <name type="scientific">Xenopus laevis</name>
    <name type="common">African clawed frog</name>
    <dbReference type="NCBI Taxonomy" id="8355"/>
    <lineage>
        <taxon>Eukaryota</taxon>
        <taxon>Metazoa</taxon>
        <taxon>Chordata</taxon>
        <taxon>Craniata</taxon>
        <taxon>Vertebrata</taxon>
        <taxon>Euteleostomi</taxon>
        <taxon>Amphibia</taxon>
        <taxon>Batrachia</taxon>
        <taxon>Anura</taxon>
        <taxon>Pipoidea</taxon>
        <taxon>Pipidae</taxon>
        <taxon>Xenopodinae</taxon>
        <taxon>Xenopus</taxon>
        <taxon>Xenopus</taxon>
    </lineage>
</organism>
<dbReference type="AlphaFoldDB" id="A0A974DH74"/>
<evidence type="ECO:0000313" key="2">
    <source>
        <dbReference type="Proteomes" id="UP000694892"/>
    </source>
</evidence>
<gene>
    <name evidence="1" type="ORF">XELAEV_18015016mg</name>
</gene>
<dbReference type="EMBL" id="CM004469">
    <property type="protein sequence ID" value="OCT91958.1"/>
    <property type="molecule type" value="Genomic_DNA"/>
</dbReference>
<name>A0A974DH74_XENLA</name>